<keyword evidence="4" id="KW-1185">Reference proteome</keyword>
<gene>
    <name evidence="3" type="ORF">EJO50_07600</name>
</gene>
<keyword evidence="1" id="KW-0812">Transmembrane</keyword>
<dbReference type="InterPro" id="IPR013783">
    <property type="entry name" value="Ig-like_fold"/>
</dbReference>
<proteinExistence type="predicted"/>
<dbReference type="InterPro" id="IPR008962">
    <property type="entry name" value="PapD-like_sf"/>
</dbReference>
<dbReference type="OrthoDB" id="511700at2"/>
<dbReference type="GO" id="GO:0071555">
    <property type="term" value="P:cell wall organization"/>
    <property type="evidence" value="ECO:0007669"/>
    <property type="project" value="InterPro"/>
</dbReference>
<dbReference type="InterPro" id="IPR016147">
    <property type="entry name" value="Pili_assmbl_chaperone_N"/>
</dbReference>
<dbReference type="KEGG" id="iod:EJO50_07600"/>
<dbReference type="PANTHER" id="PTHR30251">
    <property type="entry name" value="PILUS ASSEMBLY CHAPERONE"/>
    <property type="match status" value="1"/>
</dbReference>
<dbReference type="AlphaFoldDB" id="A0A3S8ZSH2"/>
<reference evidence="3 4" key="1">
    <citation type="submission" date="2018-12" db="EMBL/GenBank/DDBJ databases">
        <title>Complete genome sequence of Iodobacter sp. H11R3.</title>
        <authorList>
            <person name="Bae J.-W."/>
        </authorList>
    </citation>
    <scope>NUCLEOTIDE SEQUENCE [LARGE SCALE GENOMIC DNA]</scope>
    <source>
        <strain evidence="3 4">H11R3</strain>
    </source>
</reference>
<dbReference type="Pfam" id="PF00345">
    <property type="entry name" value="PapD_N"/>
    <property type="match status" value="1"/>
</dbReference>
<sequence length="274" mass="30153">MPAAASVIFLSYASCRTLCGVGSLVILQIPFKEPDMQKLLIRLLAGWMSLFCAATLAAQFSVSPVRLDFTAKDKTSSITIANVGDTPLRVALDAKRWEQNASGDDVYSDTADLLFFPKQAEIAPRSQRVVRIGLRVPRAEKELTYRLYVNEQPPLKSETGSSQLSMVLSFGVPIFVQPAALSLAATMENTSLKKGRFSFTLKNTGNATLRLSSFKSEALGLNQQEFSAWYLLAGTQRDYHFPLEHCTAGRHQIDVSFDRHALSVPLDIAETACK</sequence>
<dbReference type="SUPFAM" id="SSF49354">
    <property type="entry name" value="PapD-like"/>
    <property type="match status" value="1"/>
</dbReference>
<protein>
    <submittedName>
        <fullName evidence="3">Molecular chaperone</fullName>
    </submittedName>
</protein>
<dbReference type="Proteomes" id="UP000282438">
    <property type="component" value="Chromosome"/>
</dbReference>
<evidence type="ECO:0000256" key="1">
    <source>
        <dbReference type="SAM" id="Phobius"/>
    </source>
</evidence>
<dbReference type="GO" id="GO:0030288">
    <property type="term" value="C:outer membrane-bounded periplasmic space"/>
    <property type="evidence" value="ECO:0007669"/>
    <property type="project" value="InterPro"/>
</dbReference>
<organism evidence="3 4">
    <name type="scientific">Iodobacter ciconiae</name>
    <dbReference type="NCBI Taxonomy" id="2496266"/>
    <lineage>
        <taxon>Bacteria</taxon>
        <taxon>Pseudomonadati</taxon>
        <taxon>Pseudomonadota</taxon>
        <taxon>Betaproteobacteria</taxon>
        <taxon>Neisseriales</taxon>
        <taxon>Chitinibacteraceae</taxon>
        <taxon>Iodobacter</taxon>
    </lineage>
</organism>
<evidence type="ECO:0000313" key="4">
    <source>
        <dbReference type="Proteomes" id="UP000282438"/>
    </source>
</evidence>
<accession>A0A3S8ZSH2</accession>
<feature type="domain" description="Pili assembly chaperone N-terminal" evidence="2">
    <location>
        <begin position="60"/>
        <end position="181"/>
    </location>
</feature>
<dbReference type="PANTHER" id="PTHR30251:SF4">
    <property type="entry name" value="SLR1668 PROTEIN"/>
    <property type="match status" value="1"/>
</dbReference>
<name>A0A3S8ZSH2_9NEIS</name>
<evidence type="ECO:0000259" key="2">
    <source>
        <dbReference type="Pfam" id="PF00345"/>
    </source>
</evidence>
<evidence type="ECO:0000313" key="3">
    <source>
        <dbReference type="EMBL" id="AZN36365.1"/>
    </source>
</evidence>
<dbReference type="Gene3D" id="2.60.40.10">
    <property type="entry name" value="Immunoglobulins"/>
    <property type="match status" value="1"/>
</dbReference>
<feature type="transmembrane region" description="Helical" evidence="1">
    <location>
        <begin position="39"/>
        <end position="62"/>
    </location>
</feature>
<dbReference type="InterPro" id="IPR050643">
    <property type="entry name" value="Periplasmic_pilus_chap"/>
</dbReference>
<keyword evidence="1" id="KW-1133">Transmembrane helix</keyword>
<keyword evidence="1" id="KW-0472">Membrane</keyword>
<dbReference type="EMBL" id="CP034433">
    <property type="protein sequence ID" value="AZN36365.1"/>
    <property type="molecule type" value="Genomic_DNA"/>
</dbReference>